<dbReference type="Pfam" id="PF03958">
    <property type="entry name" value="Secretin_N"/>
    <property type="match status" value="2"/>
</dbReference>
<reference evidence="14 15" key="1">
    <citation type="submission" date="2019-09" db="EMBL/GenBank/DDBJ databases">
        <title>NBRP : Genome information of microbial organism related human and environment.</title>
        <authorList>
            <person name="Hattori M."/>
            <person name="Oshima K."/>
            <person name="Inaba H."/>
            <person name="Suda W."/>
            <person name="Sakamoto M."/>
            <person name="Iino T."/>
            <person name="Kitahara M."/>
            <person name="Oshida Y."/>
            <person name="Iida T."/>
            <person name="Kudo T."/>
            <person name="Itoh T."/>
            <person name="Ohkuma M."/>
        </authorList>
    </citation>
    <scope>NUCLEOTIDE SEQUENCE [LARGE SCALE GENOMIC DNA]</scope>
    <source>
        <strain evidence="14 15">Q-1</strain>
    </source>
</reference>
<dbReference type="GO" id="GO:0015628">
    <property type="term" value="P:protein secretion by the type II secretion system"/>
    <property type="evidence" value="ECO:0007669"/>
    <property type="project" value="InterPro"/>
</dbReference>
<dbReference type="InterPro" id="IPR050810">
    <property type="entry name" value="Bact_Secretion_Sys_Channel"/>
</dbReference>
<dbReference type="InterPro" id="IPR049371">
    <property type="entry name" value="GspD-like_N0"/>
</dbReference>
<evidence type="ECO:0000259" key="13">
    <source>
        <dbReference type="Pfam" id="PF21305"/>
    </source>
</evidence>
<dbReference type="NCBIfam" id="TIGR02517">
    <property type="entry name" value="type_II_gspD"/>
    <property type="match status" value="1"/>
</dbReference>
<accession>A0A5A7N7E2</accession>
<evidence type="ECO:0000256" key="1">
    <source>
        <dbReference type="ARBA" id="ARBA00004442"/>
    </source>
</evidence>
<protein>
    <submittedName>
        <fullName evidence="14">Type II secretion system protein GspD</fullName>
    </submittedName>
</protein>
<keyword evidence="4" id="KW-1134">Transmembrane beta strand</keyword>
<evidence type="ECO:0000313" key="14">
    <source>
        <dbReference type="EMBL" id="GER04242.1"/>
    </source>
</evidence>
<evidence type="ECO:0000256" key="9">
    <source>
        <dbReference type="ARBA" id="ARBA00023237"/>
    </source>
</evidence>
<dbReference type="Gene3D" id="3.30.1370.120">
    <property type="match status" value="3"/>
</dbReference>
<keyword evidence="5" id="KW-0812">Transmembrane</keyword>
<dbReference type="RefSeq" id="WP_313980798.1">
    <property type="nucleotide sequence ID" value="NZ_BKCN01000009.1"/>
</dbReference>
<evidence type="ECO:0000259" key="11">
    <source>
        <dbReference type="Pfam" id="PF00263"/>
    </source>
</evidence>
<dbReference type="InterPro" id="IPR005644">
    <property type="entry name" value="NolW-like"/>
</dbReference>
<evidence type="ECO:0000313" key="15">
    <source>
        <dbReference type="Proteomes" id="UP000324996"/>
    </source>
</evidence>
<feature type="domain" description="NolW-like" evidence="12">
    <location>
        <begin position="215"/>
        <end position="283"/>
    </location>
</feature>
<evidence type="ECO:0000256" key="2">
    <source>
        <dbReference type="ARBA" id="ARBA00006980"/>
    </source>
</evidence>
<evidence type="ECO:0000256" key="8">
    <source>
        <dbReference type="ARBA" id="ARBA00023136"/>
    </source>
</evidence>
<proteinExistence type="inferred from homology"/>
<feature type="domain" description="GspD-like N0" evidence="13">
    <location>
        <begin position="57"/>
        <end position="127"/>
    </location>
</feature>
<comment type="similarity">
    <text evidence="2">Belongs to the bacterial secretin family. GSP D subfamily.</text>
</comment>
<dbReference type="InterPro" id="IPR013356">
    <property type="entry name" value="T2SS_GspD"/>
</dbReference>
<keyword evidence="15" id="KW-1185">Reference proteome</keyword>
<keyword evidence="7" id="KW-0653">Protein transport</keyword>
<dbReference type="GO" id="GO:0009279">
    <property type="term" value="C:cell outer membrane"/>
    <property type="evidence" value="ECO:0007669"/>
    <property type="project" value="UniProtKB-SubCell"/>
</dbReference>
<dbReference type="InterPro" id="IPR038591">
    <property type="entry name" value="NolW-like_sf"/>
</dbReference>
<evidence type="ECO:0000256" key="5">
    <source>
        <dbReference type="ARBA" id="ARBA00022692"/>
    </source>
</evidence>
<keyword evidence="3 10" id="KW-0813">Transport</keyword>
<dbReference type="PANTHER" id="PTHR30332:SF24">
    <property type="entry name" value="SECRETIN GSPD-RELATED"/>
    <property type="match status" value="1"/>
</dbReference>
<dbReference type="EMBL" id="BKCN01000009">
    <property type="protein sequence ID" value="GER04242.1"/>
    <property type="molecule type" value="Genomic_DNA"/>
</dbReference>
<evidence type="ECO:0000259" key="12">
    <source>
        <dbReference type="Pfam" id="PF03958"/>
    </source>
</evidence>
<comment type="subcellular location">
    <subcellularLocation>
        <location evidence="1 10">Cell outer membrane</location>
    </subcellularLocation>
</comment>
<dbReference type="InterPro" id="IPR001775">
    <property type="entry name" value="GspD/PilQ"/>
</dbReference>
<evidence type="ECO:0000256" key="6">
    <source>
        <dbReference type="ARBA" id="ARBA00022729"/>
    </source>
</evidence>
<evidence type="ECO:0000256" key="3">
    <source>
        <dbReference type="ARBA" id="ARBA00022448"/>
    </source>
</evidence>
<dbReference type="Proteomes" id="UP000324996">
    <property type="component" value="Unassembled WGS sequence"/>
</dbReference>
<dbReference type="InterPro" id="IPR004846">
    <property type="entry name" value="T2SS/T3SS_dom"/>
</dbReference>
<name>A0A5A7N7E2_9PROT</name>
<evidence type="ECO:0000256" key="10">
    <source>
        <dbReference type="RuleBase" id="RU004004"/>
    </source>
</evidence>
<evidence type="ECO:0000256" key="7">
    <source>
        <dbReference type="ARBA" id="ARBA00022927"/>
    </source>
</evidence>
<sequence>MTAGILAYAVTLSGFGASTSIGGWALLAVFGLSDVAMAQDNPQGLAAGRARAEGQVLNFRDADIRAFIEDVSMMTGRAFIVGPRVTGKVTVISEEPVSPAAVFDVFLSTLQVHGFTVTPTASGAYKIIEESRAAQQAQPLGPEAQGKEDRFVTEIFRLRRVDGPMAMRSVQPIISADGRAIAQAGSDFLILVDYASNMDRLRRIIAQIDADQSITRTMELKNISSTEMAGILNELLGKSRNAEPGSGGAAPRVVPVVASNTLVLRGEPKALADLMETIEDIDGKSAARSSIRVFYLKHAEAAELVSLLQEVSQSLATSGGEAAAGPRRASIAMHEETNALIISAEPDMLLALEQVINQLDIRRAQVLVEAIIVEVSDNAARDLGLQYVLGGGSGSNIPFTATNFSNTAPDILAATGAIAVGEQTSGDSDLLDGLQQAAISSLLGVGGFAAGIGGLTNNGTLFGVILTALAEDVQSNVLSTPHIMTMDNELANISVGQEVPITTGEVVGADLVNPFRTVERKDVGVQLEVRPQITEGNTVRLVIRQEVSSILGPVSAASSELIFNKREITTTVMVDDGEIIVLGGLIEDDERVSLQKVPFWGISPASGACFALKADRAPKPI</sequence>
<dbReference type="GO" id="GO:0015627">
    <property type="term" value="C:type II protein secretion system complex"/>
    <property type="evidence" value="ECO:0007669"/>
    <property type="project" value="InterPro"/>
</dbReference>
<dbReference type="PRINTS" id="PR00811">
    <property type="entry name" value="BCTERIALGSPD"/>
</dbReference>
<dbReference type="Pfam" id="PF21305">
    <property type="entry name" value="type_II_gspD_N0"/>
    <property type="match status" value="1"/>
</dbReference>
<feature type="domain" description="Type II/III secretion system secretin-like" evidence="11">
    <location>
        <begin position="468"/>
        <end position="610"/>
    </location>
</feature>
<comment type="caution">
    <text evidence="14">The sequence shown here is derived from an EMBL/GenBank/DDBJ whole genome shotgun (WGS) entry which is preliminary data.</text>
</comment>
<dbReference type="PANTHER" id="PTHR30332">
    <property type="entry name" value="PROBABLE GENERAL SECRETION PATHWAY PROTEIN D"/>
    <property type="match status" value="1"/>
</dbReference>
<keyword evidence="9" id="KW-0998">Cell outer membrane</keyword>
<gene>
    <name evidence="14" type="primary">pulD</name>
    <name evidence="14" type="ORF">JCM17846_19240</name>
</gene>
<evidence type="ECO:0000256" key="4">
    <source>
        <dbReference type="ARBA" id="ARBA00022452"/>
    </source>
</evidence>
<keyword evidence="8" id="KW-0472">Membrane</keyword>
<feature type="domain" description="NolW-like" evidence="12">
    <location>
        <begin position="292"/>
        <end position="365"/>
    </location>
</feature>
<dbReference type="AlphaFoldDB" id="A0A5A7N7E2"/>
<dbReference type="Pfam" id="PF00263">
    <property type="entry name" value="Secretin"/>
    <property type="match status" value="1"/>
</dbReference>
<organism evidence="14 15">
    <name type="scientific">Iodidimonas nitroreducens</name>
    <dbReference type="NCBI Taxonomy" id="1236968"/>
    <lineage>
        <taxon>Bacteria</taxon>
        <taxon>Pseudomonadati</taxon>
        <taxon>Pseudomonadota</taxon>
        <taxon>Alphaproteobacteria</taxon>
        <taxon>Iodidimonadales</taxon>
        <taxon>Iodidimonadaceae</taxon>
        <taxon>Iodidimonas</taxon>
    </lineage>
</organism>
<keyword evidence="6" id="KW-0732">Signal</keyword>